<reference evidence="1 2" key="1">
    <citation type="journal article" date="2015" name="Nature">
        <title>rRNA introns, odd ribosomes, and small enigmatic genomes across a large radiation of phyla.</title>
        <authorList>
            <person name="Brown C.T."/>
            <person name="Hug L.A."/>
            <person name="Thomas B.C."/>
            <person name="Sharon I."/>
            <person name="Castelle C.J."/>
            <person name="Singh A."/>
            <person name="Wilkins M.J."/>
            <person name="Williams K.H."/>
            <person name="Banfield J.F."/>
        </authorList>
    </citation>
    <scope>NUCLEOTIDE SEQUENCE [LARGE SCALE GENOMIC DNA]</scope>
</reference>
<protein>
    <submittedName>
        <fullName evidence="1">Uncharacterized protein</fullName>
    </submittedName>
</protein>
<accession>A0A0G1UNC8</accession>
<organism evidence="1 2">
    <name type="scientific">Candidatus Gottesmanbacteria bacterium GW2011_GWA1_48_13</name>
    <dbReference type="NCBI Taxonomy" id="1618439"/>
    <lineage>
        <taxon>Bacteria</taxon>
        <taxon>Candidatus Gottesmaniibacteriota</taxon>
    </lineage>
</organism>
<gene>
    <name evidence="1" type="ORF">UY27_C0009G0005</name>
</gene>
<evidence type="ECO:0000313" key="2">
    <source>
        <dbReference type="Proteomes" id="UP000034661"/>
    </source>
</evidence>
<dbReference type="AlphaFoldDB" id="A0A0G1UNC8"/>
<name>A0A0G1UNC8_9BACT</name>
<comment type="caution">
    <text evidence="1">The sequence shown here is derived from an EMBL/GenBank/DDBJ whole genome shotgun (WGS) entry which is preliminary data.</text>
</comment>
<sequence>MISPEAIARRVIHGSVSALPRSVQDAAVAVGLIGMETQVQKKHVLRSLRDLLTLKNYKKLFNGEKIETPRHEYQNWSGRFRLGEINGSVLNTFRTVIEEGVHRGLFEVRVEGLDGHPQRDHIAAALRLAETQVAYQLDQPLGKTVLLKASAVIVKDGLAWELSAAMGKLDPLFQEVTHFSVRPHVPGVLTDGAKHG</sequence>
<proteinExistence type="predicted"/>
<evidence type="ECO:0000313" key="1">
    <source>
        <dbReference type="EMBL" id="KKU95742.1"/>
    </source>
</evidence>
<dbReference type="EMBL" id="LCPJ01000009">
    <property type="protein sequence ID" value="KKU95742.1"/>
    <property type="molecule type" value="Genomic_DNA"/>
</dbReference>
<dbReference type="Proteomes" id="UP000034661">
    <property type="component" value="Unassembled WGS sequence"/>
</dbReference>